<name>A0ABU2BF02_9MICC</name>
<dbReference type="Proteomes" id="UP001183817">
    <property type="component" value="Unassembled WGS sequence"/>
</dbReference>
<gene>
    <name evidence="1" type="ORF">J2S64_000906</name>
</gene>
<dbReference type="Pfam" id="PF06108">
    <property type="entry name" value="DUF952"/>
    <property type="match status" value="1"/>
</dbReference>
<reference evidence="1 2" key="1">
    <citation type="submission" date="2023-07" db="EMBL/GenBank/DDBJ databases">
        <title>Sequencing the genomes of 1000 actinobacteria strains.</title>
        <authorList>
            <person name="Klenk H.-P."/>
        </authorList>
    </citation>
    <scope>NUCLEOTIDE SEQUENCE [LARGE SCALE GENOMIC DNA]</scope>
    <source>
        <strain evidence="1 2">DSM 20167</strain>
    </source>
</reference>
<evidence type="ECO:0000313" key="2">
    <source>
        <dbReference type="Proteomes" id="UP001183817"/>
    </source>
</evidence>
<evidence type="ECO:0000313" key="1">
    <source>
        <dbReference type="EMBL" id="MDR7357215.1"/>
    </source>
</evidence>
<dbReference type="SUPFAM" id="SSF56399">
    <property type="entry name" value="ADP-ribosylation"/>
    <property type="match status" value="1"/>
</dbReference>
<dbReference type="PANTHER" id="PTHR34129:SF1">
    <property type="entry name" value="DUF952 DOMAIN-CONTAINING PROTEIN"/>
    <property type="match status" value="1"/>
</dbReference>
<dbReference type="Gene3D" id="3.20.170.20">
    <property type="entry name" value="Protein of unknown function DUF952"/>
    <property type="match status" value="1"/>
</dbReference>
<keyword evidence="2" id="KW-1185">Reference proteome</keyword>
<protein>
    <submittedName>
        <fullName evidence="1">Uncharacterized protein (DUF952 family)</fullName>
    </submittedName>
</protein>
<proteinExistence type="predicted"/>
<dbReference type="InterPro" id="IPR009297">
    <property type="entry name" value="DUF952"/>
</dbReference>
<dbReference type="PANTHER" id="PTHR34129">
    <property type="entry name" value="BLR1139 PROTEIN"/>
    <property type="match status" value="1"/>
</dbReference>
<organism evidence="1 2">
    <name type="scientific">Paeniglutamicibacter sulfureus</name>
    <dbReference type="NCBI Taxonomy" id="43666"/>
    <lineage>
        <taxon>Bacteria</taxon>
        <taxon>Bacillati</taxon>
        <taxon>Actinomycetota</taxon>
        <taxon>Actinomycetes</taxon>
        <taxon>Micrococcales</taxon>
        <taxon>Micrococcaceae</taxon>
        <taxon>Paeniglutamicibacter</taxon>
    </lineage>
</organism>
<accession>A0ABU2BF02</accession>
<dbReference type="RefSeq" id="WP_310288511.1">
    <property type="nucleotide sequence ID" value="NZ_BAAAWO010000001.1"/>
</dbReference>
<comment type="caution">
    <text evidence="1">The sequence shown here is derived from an EMBL/GenBank/DDBJ whole genome shotgun (WGS) entry which is preliminary data.</text>
</comment>
<dbReference type="EMBL" id="JAVDYI010000001">
    <property type="protein sequence ID" value="MDR7357215.1"/>
    <property type="molecule type" value="Genomic_DNA"/>
</dbReference>
<sequence>METVLHLTEFSSWERAQTAGEYRQSTRGATLAKVGFIHCSSPGQLPVVAGHIYPDFSGELVVLELDAAAIAAAGREIRLEDGGDGELFPHLYGVLRTEWVRKTHRAAMVAGELSVPGLERRTGSIT</sequence>